<dbReference type="AlphaFoldDB" id="A0A0U5H0K7"/>
<accession>A0A0U5H0K7</accession>
<evidence type="ECO:0000313" key="1">
    <source>
        <dbReference type="EMBL" id="CQH49119.1"/>
    </source>
</evidence>
<gene>
    <name evidence="1" type="ORF">HHUB_1489</name>
</gene>
<dbReference type="EMBL" id="LN831302">
    <property type="protein sequence ID" value="CQH49119.1"/>
    <property type="molecule type" value="Genomic_DNA"/>
</dbReference>
<keyword evidence="2" id="KW-1185">Reference proteome</keyword>
<dbReference type="Proteomes" id="UP000066737">
    <property type="component" value="Chromosome I"/>
</dbReference>
<evidence type="ECO:0008006" key="3">
    <source>
        <dbReference type="Google" id="ProtNLM"/>
    </source>
</evidence>
<name>A0A0U5H0K7_9EURY</name>
<dbReference type="KEGG" id="hhb:Hhub_1489"/>
<proteinExistence type="predicted"/>
<dbReference type="RefSeq" id="WP_157533974.1">
    <property type="nucleotide sequence ID" value="NZ_CEML01000002.1"/>
</dbReference>
<evidence type="ECO:0000313" key="2">
    <source>
        <dbReference type="Proteomes" id="UP000066737"/>
    </source>
</evidence>
<reference evidence="2" key="1">
    <citation type="journal article" date="2016" name="Environ. Microbiol.">
        <title>The complete genome of a viable archaeum isolated from 123-million-year-old rock salt.</title>
        <authorList>
            <person name="Jaakkola S.T."/>
            <person name="Pfeiffer F."/>
            <person name="Ravantti J.J."/>
            <person name="Guo Q."/>
            <person name="Liu Y."/>
            <person name="Chen X."/>
            <person name="Ma H."/>
            <person name="Yang C."/>
            <person name="Oksanen H.M."/>
            <person name="Bamford D.H."/>
        </authorList>
    </citation>
    <scope>NUCLEOTIDE SEQUENCE</scope>
    <source>
        <strain evidence="2">JI20-1</strain>
    </source>
</reference>
<organism evidence="1 2">
    <name type="scientific">Halobacterium hubeiense</name>
    <dbReference type="NCBI Taxonomy" id="1407499"/>
    <lineage>
        <taxon>Archaea</taxon>
        <taxon>Methanobacteriati</taxon>
        <taxon>Methanobacteriota</taxon>
        <taxon>Stenosarchaea group</taxon>
        <taxon>Halobacteria</taxon>
        <taxon>Halobacteriales</taxon>
        <taxon>Halobacteriaceae</taxon>
        <taxon>Halobacterium</taxon>
    </lineage>
</organism>
<protein>
    <recommendedName>
        <fullName evidence="3">Small CPxCG-related zinc finger protein</fullName>
    </recommendedName>
</protein>
<dbReference type="OrthoDB" id="295069at2157"/>
<dbReference type="GeneID" id="91108964"/>
<sequence length="45" mass="5154">MSVVEELRQRVEDSPTEFECGICAARYERQRLNCPACGSGEFRET</sequence>